<dbReference type="EMBL" id="JACSQS010000001">
    <property type="protein sequence ID" value="MBD7952820.1"/>
    <property type="molecule type" value="Genomic_DNA"/>
</dbReference>
<dbReference type="InterPro" id="IPR032466">
    <property type="entry name" value="Metal_Hydrolase"/>
</dbReference>
<dbReference type="SUPFAM" id="SSF51556">
    <property type="entry name" value="Metallo-dependent hydrolases"/>
    <property type="match status" value="1"/>
</dbReference>
<dbReference type="GO" id="GO:0016810">
    <property type="term" value="F:hydrolase activity, acting on carbon-nitrogen (but not peptide) bonds"/>
    <property type="evidence" value="ECO:0007669"/>
    <property type="project" value="InterPro"/>
</dbReference>
<accession>A0A8X8FXL9</accession>
<dbReference type="PANTHER" id="PTHR43135:SF3">
    <property type="entry name" value="ALPHA-D-RIBOSE 1-METHYLPHOSPHONATE 5-TRIPHOSPHATE DIPHOSPHATASE"/>
    <property type="match status" value="1"/>
</dbReference>
<organism evidence="3 4">
    <name type="scientific">Stenotrophomonas lacuserhaii</name>
    <dbReference type="NCBI Taxonomy" id="2760084"/>
    <lineage>
        <taxon>Bacteria</taxon>
        <taxon>Pseudomonadati</taxon>
        <taxon>Pseudomonadota</taxon>
        <taxon>Gammaproteobacteria</taxon>
        <taxon>Lysobacterales</taxon>
        <taxon>Lysobacteraceae</taxon>
        <taxon>Stenotrophomonas</taxon>
    </lineage>
</organism>
<dbReference type="AlphaFoldDB" id="A0A8X8FXL9"/>
<dbReference type="PANTHER" id="PTHR43135">
    <property type="entry name" value="ALPHA-D-RIBOSE 1-METHYLPHOSPHONATE 5-TRIPHOSPHATE DIPHOSPHATASE"/>
    <property type="match status" value="1"/>
</dbReference>
<keyword evidence="1" id="KW-0732">Signal</keyword>
<dbReference type="Pfam" id="PF01979">
    <property type="entry name" value="Amidohydro_1"/>
    <property type="match status" value="1"/>
</dbReference>
<proteinExistence type="predicted"/>
<dbReference type="SUPFAM" id="SSF51338">
    <property type="entry name" value="Composite domain of metallo-dependent hydrolases"/>
    <property type="match status" value="1"/>
</dbReference>
<gene>
    <name evidence="3" type="ORF">H9654_01275</name>
</gene>
<evidence type="ECO:0000259" key="2">
    <source>
        <dbReference type="Pfam" id="PF01979"/>
    </source>
</evidence>
<dbReference type="InterPro" id="IPR011059">
    <property type="entry name" value="Metal-dep_hydrolase_composite"/>
</dbReference>
<evidence type="ECO:0000256" key="1">
    <source>
        <dbReference type="SAM" id="SignalP"/>
    </source>
</evidence>
<feature type="domain" description="Amidohydrolase-related" evidence="2">
    <location>
        <begin position="84"/>
        <end position="460"/>
    </location>
</feature>
<reference evidence="3 4" key="1">
    <citation type="submission" date="2020-08" db="EMBL/GenBank/DDBJ databases">
        <title>A Genomic Blueprint of the Chicken Gut Microbiome.</title>
        <authorList>
            <person name="Gilroy R."/>
            <person name="Ravi A."/>
            <person name="Getino M."/>
            <person name="Pursley I."/>
            <person name="Horton D.L."/>
            <person name="Alikhan N.-F."/>
            <person name="Baker D."/>
            <person name="Gharbi K."/>
            <person name="Hall N."/>
            <person name="Watson M."/>
            <person name="Adriaenssens E.M."/>
            <person name="Foster-Nyarko E."/>
            <person name="Jarju S."/>
            <person name="Secka A."/>
            <person name="Antonio M."/>
            <person name="Oren A."/>
            <person name="Chaudhuri R."/>
            <person name="La Ragione R.M."/>
            <person name="Hildebrand F."/>
            <person name="Pallen M.J."/>
        </authorList>
    </citation>
    <scope>NUCLEOTIDE SEQUENCE [LARGE SCALE GENOMIC DNA]</scope>
    <source>
        <strain evidence="3 4">Sa5BUN4</strain>
    </source>
</reference>
<keyword evidence="4" id="KW-1185">Reference proteome</keyword>
<dbReference type="Gene3D" id="3.20.20.140">
    <property type="entry name" value="Metal-dependent hydrolases"/>
    <property type="match status" value="1"/>
</dbReference>
<dbReference type="InterPro" id="IPR051781">
    <property type="entry name" value="Metallo-dep_Hydrolase"/>
</dbReference>
<feature type="chain" id="PRO_5036462077" evidence="1">
    <location>
        <begin position="25"/>
        <end position="490"/>
    </location>
</feature>
<protein>
    <submittedName>
        <fullName evidence="3">Amidohydrolase family protein</fullName>
    </submittedName>
</protein>
<dbReference type="Gene3D" id="2.30.40.10">
    <property type="entry name" value="Urease, subunit C, domain 1"/>
    <property type="match status" value="2"/>
</dbReference>
<dbReference type="InterPro" id="IPR006680">
    <property type="entry name" value="Amidohydro-rel"/>
</dbReference>
<dbReference type="Proteomes" id="UP000636938">
    <property type="component" value="Unassembled WGS sequence"/>
</dbReference>
<sequence>MSARTVCLLAFALAGAGVPAVPLASPKVADVLIQHATIVDVEAATTRPGQSVALRGEDIVAVGDDASMASRWSAARRIDAGNRYLVPGLWDMHVHFGGGPALIEENKALLPLYVAHGITTVRDASGDLPQQVLQWRGQIASGALEGPRLLTSGAKIEGLEPVWKGTLEVGSEADVDAAIAQLRRDRVDFVKITDSTLKPELFLYAASAARKAGLKASGHIPMALTVEQAVDAGLASIEHLDYAFKAGSREQAAIAADFGAGRIDRAQANQRLDASFDRDTAMSAYRDFARRGVFVTPTLNGGRILDFLDQDDHRHNPYLAYIGPGLRATYAWRVDRAAKATPAQVQARHRQYHQVAAVLPMLQQAGVTIIAGTDAGFLNAFNYPGIGLHQELQLFVREGLTPPQALAAATRAGPAWFGQMDRYGSVEAGKAADLVLLDANPLQDISATESINTVVLRGKVHDRAALDAMLQQVRSKVKAWDAAQGGARVD</sequence>
<evidence type="ECO:0000313" key="3">
    <source>
        <dbReference type="EMBL" id="MBD7952820.1"/>
    </source>
</evidence>
<name>A0A8X8FXL9_9GAMM</name>
<dbReference type="RefSeq" id="WP_191768377.1">
    <property type="nucleotide sequence ID" value="NZ_JACSQS010000001.1"/>
</dbReference>
<comment type="caution">
    <text evidence="3">The sequence shown here is derived from an EMBL/GenBank/DDBJ whole genome shotgun (WGS) entry which is preliminary data.</text>
</comment>
<evidence type="ECO:0000313" key="4">
    <source>
        <dbReference type="Proteomes" id="UP000636938"/>
    </source>
</evidence>
<feature type="signal peptide" evidence="1">
    <location>
        <begin position="1"/>
        <end position="24"/>
    </location>
</feature>